<dbReference type="RefSeq" id="WP_086086075.1">
    <property type="nucleotide sequence ID" value="NZ_CP021112.1"/>
</dbReference>
<dbReference type="Proteomes" id="UP000194137">
    <property type="component" value="Chromosome"/>
</dbReference>
<accession>A0A1W6ZKI0</accession>
<evidence type="ECO:0000313" key="2">
    <source>
        <dbReference type="Proteomes" id="UP000194137"/>
    </source>
</evidence>
<evidence type="ECO:0000313" key="1">
    <source>
        <dbReference type="EMBL" id="ARP97755.1"/>
    </source>
</evidence>
<reference evidence="1 2" key="1">
    <citation type="submission" date="2017-05" db="EMBL/GenBank/DDBJ databases">
        <title>Full genome sequence of Pseudorhodoplanes sinuspersici.</title>
        <authorList>
            <person name="Dastgheib S.M.M."/>
            <person name="Shavandi M."/>
            <person name="Tirandaz H."/>
        </authorList>
    </citation>
    <scope>NUCLEOTIDE SEQUENCE [LARGE SCALE GENOMIC DNA]</scope>
    <source>
        <strain evidence="1 2">RIPI110</strain>
    </source>
</reference>
<organism evidence="1 2">
    <name type="scientific">Pseudorhodoplanes sinuspersici</name>
    <dbReference type="NCBI Taxonomy" id="1235591"/>
    <lineage>
        <taxon>Bacteria</taxon>
        <taxon>Pseudomonadati</taxon>
        <taxon>Pseudomonadota</taxon>
        <taxon>Alphaproteobacteria</taxon>
        <taxon>Hyphomicrobiales</taxon>
        <taxon>Pseudorhodoplanes</taxon>
    </lineage>
</organism>
<name>A0A1W6ZKI0_9HYPH</name>
<proteinExistence type="predicted"/>
<protein>
    <submittedName>
        <fullName evidence="1">Uncharacterized protein</fullName>
    </submittedName>
</protein>
<gene>
    <name evidence="1" type="ORF">CAK95_00675</name>
</gene>
<dbReference type="KEGG" id="psin:CAK95_00675"/>
<keyword evidence="2" id="KW-1185">Reference proteome</keyword>
<dbReference type="AlphaFoldDB" id="A0A1W6ZKI0"/>
<dbReference type="EMBL" id="CP021112">
    <property type="protein sequence ID" value="ARP97755.1"/>
    <property type="molecule type" value="Genomic_DNA"/>
</dbReference>
<sequence>MSIIRTVIIAASFVAVAATANAQGREELNSGIHGNSPVVYGSAISAEARGAFARAGGAAGTRMHDANPLVDNFHGN</sequence>